<evidence type="ECO:0008006" key="4">
    <source>
        <dbReference type="Google" id="ProtNLM"/>
    </source>
</evidence>
<dbReference type="PANTHER" id="PTHR38847">
    <property type="match status" value="1"/>
</dbReference>
<evidence type="ECO:0000313" key="3">
    <source>
        <dbReference type="Proteomes" id="UP000799770"/>
    </source>
</evidence>
<feature type="signal peptide" evidence="1">
    <location>
        <begin position="1"/>
        <end position="16"/>
    </location>
</feature>
<evidence type="ECO:0000256" key="1">
    <source>
        <dbReference type="SAM" id="SignalP"/>
    </source>
</evidence>
<sequence length="203" mass="21330">MRYTFASLALVAAALASPLPDSVASVPSSYKISNIVSGGSGCPQGSIDVSYTDSTILPIRFGKDFTASVGPGVAPDDSRKNCQLNIALQFSPGWQYSVYSADYSGWGNLDSGVKGRVKANYYFSGEQDQASTTLGITGPFSGTYTKHDDVALSVWSPCGSSAALNVNADVALTPLGSSASGTLVATKESARFTHQLYLKWRQC</sequence>
<dbReference type="EMBL" id="ML977332">
    <property type="protein sequence ID" value="KAF2112184.1"/>
    <property type="molecule type" value="Genomic_DNA"/>
</dbReference>
<accession>A0A6A5YZD5</accession>
<organism evidence="2 3">
    <name type="scientific">Lophiotrema nucula</name>
    <dbReference type="NCBI Taxonomy" id="690887"/>
    <lineage>
        <taxon>Eukaryota</taxon>
        <taxon>Fungi</taxon>
        <taxon>Dikarya</taxon>
        <taxon>Ascomycota</taxon>
        <taxon>Pezizomycotina</taxon>
        <taxon>Dothideomycetes</taxon>
        <taxon>Pleosporomycetidae</taxon>
        <taxon>Pleosporales</taxon>
        <taxon>Lophiotremataceae</taxon>
        <taxon>Lophiotrema</taxon>
    </lineage>
</organism>
<dbReference type="InterPro" id="IPR025649">
    <property type="entry name" value="DUF4360"/>
</dbReference>
<reference evidence="2" key="1">
    <citation type="journal article" date="2020" name="Stud. Mycol.">
        <title>101 Dothideomycetes genomes: a test case for predicting lifestyles and emergence of pathogens.</title>
        <authorList>
            <person name="Haridas S."/>
            <person name="Albert R."/>
            <person name="Binder M."/>
            <person name="Bloem J."/>
            <person name="Labutti K."/>
            <person name="Salamov A."/>
            <person name="Andreopoulos B."/>
            <person name="Baker S."/>
            <person name="Barry K."/>
            <person name="Bills G."/>
            <person name="Bluhm B."/>
            <person name="Cannon C."/>
            <person name="Castanera R."/>
            <person name="Culley D."/>
            <person name="Daum C."/>
            <person name="Ezra D."/>
            <person name="Gonzalez J."/>
            <person name="Henrissat B."/>
            <person name="Kuo A."/>
            <person name="Liang C."/>
            <person name="Lipzen A."/>
            <person name="Lutzoni F."/>
            <person name="Magnuson J."/>
            <person name="Mondo S."/>
            <person name="Nolan M."/>
            <person name="Ohm R."/>
            <person name="Pangilinan J."/>
            <person name="Park H.-J."/>
            <person name="Ramirez L."/>
            <person name="Alfaro M."/>
            <person name="Sun H."/>
            <person name="Tritt A."/>
            <person name="Yoshinaga Y."/>
            <person name="Zwiers L.-H."/>
            <person name="Turgeon B."/>
            <person name="Goodwin S."/>
            <person name="Spatafora J."/>
            <person name="Crous P."/>
            <person name="Grigoriev I."/>
        </authorList>
    </citation>
    <scope>NUCLEOTIDE SEQUENCE</scope>
    <source>
        <strain evidence="2">CBS 627.86</strain>
    </source>
</reference>
<protein>
    <recommendedName>
        <fullName evidence="4">Secreted protein</fullName>
    </recommendedName>
</protein>
<dbReference type="PANTHER" id="PTHR38847:SF1">
    <property type="entry name" value="PSEUDOURIDINE SYNTHASE RSUA_RLUA-LIKE DOMAIN-CONTAINING PROTEIN"/>
    <property type="match status" value="1"/>
</dbReference>
<name>A0A6A5YZD5_9PLEO</name>
<dbReference type="OrthoDB" id="152248at2759"/>
<feature type="chain" id="PRO_5025344285" description="Secreted protein" evidence="1">
    <location>
        <begin position="17"/>
        <end position="203"/>
    </location>
</feature>
<dbReference type="AlphaFoldDB" id="A0A6A5YZD5"/>
<dbReference type="Proteomes" id="UP000799770">
    <property type="component" value="Unassembled WGS sequence"/>
</dbReference>
<dbReference type="Pfam" id="PF14273">
    <property type="entry name" value="DUF4360"/>
    <property type="match status" value="1"/>
</dbReference>
<keyword evidence="1" id="KW-0732">Signal</keyword>
<keyword evidence="3" id="KW-1185">Reference proteome</keyword>
<gene>
    <name evidence="2" type="ORF">BDV96DRAFT_602631</name>
</gene>
<evidence type="ECO:0000313" key="2">
    <source>
        <dbReference type="EMBL" id="KAF2112184.1"/>
    </source>
</evidence>
<proteinExistence type="predicted"/>